<reference evidence="2 3" key="1">
    <citation type="submission" date="2022-12" db="EMBL/GenBank/DDBJ databases">
        <title>Dasania phycosphaerae sp. nov., isolated from particulate material of the south coast of Korea.</title>
        <authorList>
            <person name="Jiang Y."/>
        </authorList>
    </citation>
    <scope>NUCLEOTIDE SEQUENCE [LARGE SCALE GENOMIC DNA]</scope>
    <source>
        <strain evidence="2 3">GY-19</strain>
    </source>
</reference>
<dbReference type="PANTHER" id="PTHR30212:SF2">
    <property type="entry name" value="PROTEIN YIIM"/>
    <property type="match status" value="1"/>
</dbReference>
<feature type="domain" description="MOSC" evidence="1">
    <location>
        <begin position="28"/>
        <end position="164"/>
    </location>
</feature>
<dbReference type="GO" id="GO:0030151">
    <property type="term" value="F:molybdenum ion binding"/>
    <property type="evidence" value="ECO:0007669"/>
    <property type="project" value="InterPro"/>
</dbReference>
<gene>
    <name evidence="2" type="ORF">O0V09_07375</name>
</gene>
<proteinExistence type="predicted"/>
<comment type="caution">
    <text evidence="2">The sequence shown here is derived from an EMBL/GenBank/DDBJ whole genome shotgun (WGS) entry which is preliminary data.</text>
</comment>
<dbReference type="GO" id="GO:0003824">
    <property type="term" value="F:catalytic activity"/>
    <property type="evidence" value="ECO:0007669"/>
    <property type="project" value="InterPro"/>
</dbReference>
<dbReference type="InterPro" id="IPR005302">
    <property type="entry name" value="MoCF_Sase_C"/>
</dbReference>
<dbReference type="InterPro" id="IPR052353">
    <property type="entry name" value="Benzoxazolinone_Detox_Enz"/>
</dbReference>
<name>A0A9J6RLD6_9GAMM</name>
<dbReference type="PANTHER" id="PTHR30212">
    <property type="entry name" value="PROTEIN YIIM"/>
    <property type="match status" value="1"/>
</dbReference>
<keyword evidence="3" id="KW-1185">Reference proteome</keyword>
<evidence type="ECO:0000313" key="2">
    <source>
        <dbReference type="EMBL" id="MCZ0865016.1"/>
    </source>
</evidence>
<organism evidence="2 3">
    <name type="scientific">Dasania phycosphaerae</name>
    <dbReference type="NCBI Taxonomy" id="2950436"/>
    <lineage>
        <taxon>Bacteria</taxon>
        <taxon>Pseudomonadati</taxon>
        <taxon>Pseudomonadota</taxon>
        <taxon>Gammaproteobacteria</taxon>
        <taxon>Cellvibrionales</taxon>
        <taxon>Spongiibacteraceae</taxon>
        <taxon>Dasania</taxon>
    </lineage>
</organism>
<sequence length="227" mass="25782">MSQSYFLAGVYRGQIAQRYGMTTAIDKTPLTSPVHLSLTGLTGDECADQRHHGGPERALHHYPAEHYAYWREQYGSNHDWQAPGMGENLSTTGMTEHSVFLGDRYQWGDAIIEVSQPRSPCYKLNQRWGIKNFAHTMQTISRCGWLYRVIQTGLVSPQQPLTLIERPANAMSLQQVCDIFFGDPLNTAQLQKLAQQSRLSASWMSKVQQRLATNEVENWNFRLLGHG</sequence>
<evidence type="ECO:0000313" key="3">
    <source>
        <dbReference type="Proteomes" id="UP001069090"/>
    </source>
</evidence>
<evidence type="ECO:0000259" key="1">
    <source>
        <dbReference type="PROSITE" id="PS51340"/>
    </source>
</evidence>
<dbReference type="SUPFAM" id="SSF50800">
    <property type="entry name" value="PK beta-barrel domain-like"/>
    <property type="match status" value="1"/>
</dbReference>
<dbReference type="Pfam" id="PF03475">
    <property type="entry name" value="YiiM_3-alpha"/>
    <property type="match status" value="1"/>
</dbReference>
<dbReference type="PROSITE" id="PS51340">
    <property type="entry name" value="MOSC"/>
    <property type="match status" value="1"/>
</dbReference>
<dbReference type="EMBL" id="JAPTGG010000005">
    <property type="protein sequence ID" value="MCZ0865016.1"/>
    <property type="molecule type" value="Genomic_DNA"/>
</dbReference>
<dbReference type="InterPro" id="IPR011037">
    <property type="entry name" value="Pyrv_Knase-like_insert_dom_sf"/>
</dbReference>
<dbReference type="InterPro" id="IPR005163">
    <property type="entry name" value="Tri_helical_YiiM-like"/>
</dbReference>
<dbReference type="AlphaFoldDB" id="A0A9J6RLD6"/>
<protein>
    <submittedName>
        <fullName evidence="2">MOSC domain-containing protein</fullName>
    </submittedName>
</protein>
<dbReference type="GO" id="GO:0030170">
    <property type="term" value="F:pyridoxal phosphate binding"/>
    <property type="evidence" value="ECO:0007669"/>
    <property type="project" value="InterPro"/>
</dbReference>
<dbReference type="Pfam" id="PF03473">
    <property type="entry name" value="MOSC"/>
    <property type="match status" value="1"/>
</dbReference>
<dbReference type="Proteomes" id="UP001069090">
    <property type="component" value="Unassembled WGS sequence"/>
</dbReference>
<dbReference type="RefSeq" id="WP_258331170.1">
    <property type="nucleotide sequence ID" value="NZ_JAPTGG010000005.1"/>
</dbReference>
<accession>A0A9J6RLD6</accession>
<dbReference type="Gene3D" id="2.40.33.20">
    <property type="entry name" value="PK beta-barrel domain-like"/>
    <property type="match status" value="1"/>
</dbReference>